<accession>A0A3Q7I1U0</accession>
<dbReference type="PaxDb" id="4081-Solyc09g056000.1.1"/>
<organism evidence="1">
    <name type="scientific">Solanum lycopersicum</name>
    <name type="common">Tomato</name>
    <name type="synonym">Lycopersicon esculentum</name>
    <dbReference type="NCBI Taxonomy" id="4081"/>
    <lineage>
        <taxon>Eukaryota</taxon>
        <taxon>Viridiplantae</taxon>
        <taxon>Streptophyta</taxon>
        <taxon>Embryophyta</taxon>
        <taxon>Tracheophyta</taxon>
        <taxon>Spermatophyta</taxon>
        <taxon>Magnoliopsida</taxon>
        <taxon>eudicotyledons</taxon>
        <taxon>Gunneridae</taxon>
        <taxon>Pentapetalae</taxon>
        <taxon>asterids</taxon>
        <taxon>lamiids</taxon>
        <taxon>Solanales</taxon>
        <taxon>Solanaceae</taxon>
        <taxon>Solanoideae</taxon>
        <taxon>Solaneae</taxon>
        <taxon>Solanum</taxon>
        <taxon>Solanum subgen. Lycopersicon</taxon>
    </lineage>
</organism>
<reference evidence="1" key="1">
    <citation type="journal article" date="2012" name="Nature">
        <title>The tomato genome sequence provides insights into fleshy fruit evolution.</title>
        <authorList>
            <consortium name="Tomato Genome Consortium"/>
        </authorList>
    </citation>
    <scope>NUCLEOTIDE SEQUENCE [LARGE SCALE GENOMIC DNA]</scope>
    <source>
        <strain evidence="1">cv. Heinz 1706</strain>
    </source>
</reference>
<protein>
    <submittedName>
        <fullName evidence="1">Uncharacterized protein</fullName>
    </submittedName>
</protein>
<sequence>MGLVNKEKSESILRCWFKYYNSKGVRKHFSLLSLKYRAFVHIMIIDKNSNYL</sequence>
<dbReference type="Gramene" id="Solyc09g056000.1.1">
    <property type="protein sequence ID" value="Solyc09g056000.1.1.1"/>
    <property type="gene ID" value="Solyc09g056000.1"/>
</dbReference>
<evidence type="ECO:0000313" key="1">
    <source>
        <dbReference type="EnsemblPlants" id="Solyc09g056000.1.1.1"/>
    </source>
</evidence>
<keyword evidence="2" id="KW-1185">Reference proteome</keyword>
<proteinExistence type="predicted"/>
<name>A0A3Q7I1U0_SOLLC</name>
<evidence type="ECO:0000313" key="2">
    <source>
        <dbReference type="Proteomes" id="UP000004994"/>
    </source>
</evidence>
<dbReference type="EnsemblPlants" id="Solyc09g056000.1.1">
    <property type="protein sequence ID" value="Solyc09g056000.1.1.1"/>
    <property type="gene ID" value="Solyc09g056000.1"/>
</dbReference>
<dbReference type="Proteomes" id="UP000004994">
    <property type="component" value="Chromosome 9"/>
</dbReference>
<dbReference type="InParanoid" id="A0A3Q7I1U0"/>
<dbReference type="AlphaFoldDB" id="A0A3Q7I1U0"/>
<reference evidence="1" key="2">
    <citation type="submission" date="2019-01" db="UniProtKB">
        <authorList>
            <consortium name="EnsemblPlants"/>
        </authorList>
    </citation>
    <scope>IDENTIFICATION</scope>
    <source>
        <strain evidence="1">cv. Heinz 1706</strain>
    </source>
</reference>